<proteinExistence type="inferred from homology"/>
<evidence type="ECO:0000256" key="4">
    <source>
        <dbReference type="ARBA" id="ARBA00022729"/>
    </source>
</evidence>
<dbReference type="PROSITE" id="PS00250">
    <property type="entry name" value="TGF_BETA_1"/>
    <property type="match status" value="1"/>
</dbReference>
<dbReference type="OMA" id="YYAYSAK"/>
<protein>
    <submittedName>
        <fullName evidence="11">Growth/differentiation factor 10</fullName>
    </submittedName>
</protein>
<sequence>MAKKRSKRMFQYYAYSAKEKHDGNDDNSEEGTKQHLKKIRDLGPRILRSRKQDRSVQRRKQQKIRSTSRNDPMMGFGRRKKSKAVTVSPSPSIEQKKDDDLTVILLPGEPYSSQSCKTEKLNVRFRDIGWEHWIIAPTSFEAHYCSGTCPFPLKKEVNPSNHAIVQSIIHRLGLNPYVPDVCCAPDKMDSLTLLYYDEMDNVVLKNYPRMTVTSCACL</sequence>
<accession>A0A1S0U2J2</accession>
<dbReference type="EMBL" id="JH712182">
    <property type="protein sequence ID" value="EFO24356.1"/>
    <property type="molecule type" value="Genomic_DNA"/>
</dbReference>
<dbReference type="InterPro" id="IPR029034">
    <property type="entry name" value="Cystine-knot_cytokine"/>
</dbReference>
<dbReference type="SUPFAM" id="SSF57501">
    <property type="entry name" value="Cystine-knot cytokines"/>
    <property type="match status" value="1"/>
</dbReference>
<dbReference type="KEGG" id="loa:LOAG_04128"/>
<keyword evidence="3" id="KW-0964">Secreted</keyword>
<dbReference type="PRINTS" id="PR00669">
    <property type="entry name" value="INHIBINA"/>
</dbReference>
<keyword evidence="5 8" id="KW-0339">Growth factor</keyword>
<reference evidence="11" key="1">
    <citation type="submission" date="2012-04" db="EMBL/GenBank/DDBJ databases">
        <title>The Genome Sequence of Loa loa.</title>
        <authorList>
            <consortium name="The Broad Institute Genome Sequencing Platform"/>
            <consortium name="Broad Institute Genome Sequencing Center for Infectious Disease"/>
            <person name="Nutman T.B."/>
            <person name="Fink D.L."/>
            <person name="Russ C."/>
            <person name="Young S."/>
            <person name="Zeng Q."/>
            <person name="Gargeya S."/>
            <person name="Alvarado L."/>
            <person name="Berlin A."/>
            <person name="Chapman S.B."/>
            <person name="Chen Z."/>
            <person name="Freedman E."/>
            <person name="Gellesch M."/>
            <person name="Goldberg J."/>
            <person name="Griggs A."/>
            <person name="Gujja S."/>
            <person name="Heilman E.R."/>
            <person name="Heiman D."/>
            <person name="Howarth C."/>
            <person name="Mehta T."/>
            <person name="Neiman D."/>
            <person name="Pearson M."/>
            <person name="Roberts A."/>
            <person name="Saif S."/>
            <person name="Shea T."/>
            <person name="Shenoy N."/>
            <person name="Sisk P."/>
            <person name="Stolte C."/>
            <person name="Sykes S."/>
            <person name="White J."/>
            <person name="Yandava C."/>
            <person name="Haas B."/>
            <person name="Henn M.R."/>
            <person name="Nusbaum C."/>
            <person name="Birren B."/>
        </authorList>
    </citation>
    <scope>NUCLEOTIDE SEQUENCE [LARGE SCALE GENOMIC DNA]</scope>
</reference>
<evidence type="ECO:0000256" key="3">
    <source>
        <dbReference type="ARBA" id="ARBA00022525"/>
    </source>
</evidence>
<dbReference type="SMART" id="SM00204">
    <property type="entry name" value="TGFB"/>
    <property type="match status" value="1"/>
</dbReference>
<dbReference type="CTD" id="9941529"/>
<comment type="similarity">
    <text evidence="2 8">Belongs to the TGF-beta family.</text>
</comment>
<dbReference type="InterPro" id="IPR001839">
    <property type="entry name" value="TGF-b_C"/>
</dbReference>
<name>A0A1S0U2J2_LOALO</name>
<evidence type="ECO:0000259" key="10">
    <source>
        <dbReference type="PROSITE" id="PS51362"/>
    </source>
</evidence>
<dbReference type="OrthoDB" id="5987191at2759"/>
<evidence type="ECO:0000256" key="5">
    <source>
        <dbReference type="ARBA" id="ARBA00023030"/>
    </source>
</evidence>
<dbReference type="InterPro" id="IPR015615">
    <property type="entry name" value="TGF-beta-rel"/>
</dbReference>
<dbReference type="PANTHER" id="PTHR11848">
    <property type="entry name" value="TGF-BETA FAMILY"/>
    <property type="match status" value="1"/>
</dbReference>
<evidence type="ECO:0000256" key="2">
    <source>
        <dbReference type="ARBA" id="ARBA00006656"/>
    </source>
</evidence>
<dbReference type="RefSeq" id="XP_003139713.1">
    <property type="nucleotide sequence ID" value="XM_003139665.1"/>
</dbReference>
<gene>
    <name evidence="11" type="ORF">LOAG_04128</name>
</gene>
<dbReference type="GO" id="GO:0005615">
    <property type="term" value="C:extracellular space"/>
    <property type="evidence" value="ECO:0007669"/>
    <property type="project" value="TreeGrafter"/>
</dbReference>
<feature type="domain" description="TGF-beta family profile" evidence="10">
    <location>
        <begin position="78"/>
        <end position="218"/>
    </location>
</feature>
<evidence type="ECO:0000313" key="11">
    <source>
        <dbReference type="EMBL" id="EFO24356.1"/>
    </source>
</evidence>
<evidence type="ECO:0000256" key="9">
    <source>
        <dbReference type="SAM" id="MobiDB-lite"/>
    </source>
</evidence>
<dbReference type="CDD" id="cd13763">
    <property type="entry name" value="TGF_beta_BMP3_like"/>
    <property type="match status" value="1"/>
</dbReference>
<organism evidence="11">
    <name type="scientific">Loa loa</name>
    <name type="common">Eye worm</name>
    <name type="synonym">Filaria loa</name>
    <dbReference type="NCBI Taxonomy" id="7209"/>
    <lineage>
        <taxon>Eukaryota</taxon>
        <taxon>Metazoa</taxon>
        <taxon>Ecdysozoa</taxon>
        <taxon>Nematoda</taxon>
        <taxon>Chromadorea</taxon>
        <taxon>Rhabditida</taxon>
        <taxon>Spirurina</taxon>
        <taxon>Spiruromorpha</taxon>
        <taxon>Filarioidea</taxon>
        <taxon>Onchocercidae</taxon>
        <taxon>Loa</taxon>
    </lineage>
</organism>
<keyword evidence="6" id="KW-1015">Disulfide bond</keyword>
<dbReference type="InterPro" id="IPR017948">
    <property type="entry name" value="TGFb_CS"/>
</dbReference>
<keyword evidence="4" id="KW-0732">Signal</keyword>
<dbReference type="GO" id="GO:0008083">
    <property type="term" value="F:growth factor activity"/>
    <property type="evidence" value="ECO:0007669"/>
    <property type="project" value="UniProtKB-KW"/>
</dbReference>
<dbReference type="Gene3D" id="2.10.90.10">
    <property type="entry name" value="Cystine-knot cytokines"/>
    <property type="match status" value="1"/>
</dbReference>
<comment type="subcellular location">
    <subcellularLocation>
        <location evidence="1">Secreted</location>
    </subcellularLocation>
</comment>
<dbReference type="GO" id="GO:0005125">
    <property type="term" value="F:cytokine activity"/>
    <property type="evidence" value="ECO:0007669"/>
    <property type="project" value="TreeGrafter"/>
</dbReference>
<feature type="region of interest" description="Disordered" evidence="9">
    <location>
        <begin position="16"/>
        <end position="93"/>
    </location>
</feature>
<keyword evidence="7" id="KW-0325">Glycoprotein</keyword>
<dbReference type="FunFam" id="2.10.90.10:FF:000001">
    <property type="entry name" value="Bone morphogenetic protein 4"/>
    <property type="match status" value="1"/>
</dbReference>
<dbReference type="GeneID" id="9941529"/>
<dbReference type="AlphaFoldDB" id="A0A1S0U2J2"/>
<dbReference type="InParanoid" id="A0A1S0U2J2"/>
<evidence type="ECO:0000256" key="1">
    <source>
        <dbReference type="ARBA" id="ARBA00004613"/>
    </source>
</evidence>
<evidence type="ECO:0000256" key="7">
    <source>
        <dbReference type="ARBA" id="ARBA00023180"/>
    </source>
</evidence>
<evidence type="ECO:0000256" key="8">
    <source>
        <dbReference type="RuleBase" id="RU000354"/>
    </source>
</evidence>
<evidence type="ECO:0000256" key="6">
    <source>
        <dbReference type="ARBA" id="ARBA00023157"/>
    </source>
</evidence>
<dbReference type="PROSITE" id="PS51362">
    <property type="entry name" value="TGF_BETA_2"/>
    <property type="match status" value="1"/>
</dbReference>
<dbReference type="Pfam" id="PF00019">
    <property type="entry name" value="TGF_beta"/>
    <property type="match status" value="1"/>
</dbReference>